<dbReference type="SUPFAM" id="SSF48150">
    <property type="entry name" value="DNA-glycosylase"/>
    <property type="match status" value="1"/>
</dbReference>
<evidence type="ECO:0000313" key="1">
    <source>
        <dbReference type="EMBL" id="GAA0854482.1"/>
    </source>
</evidence>
<keyword evidence="2" id="KW-1185">Reference proteome</keyword>
<dbReference type="InterPro" id="IPR005019">
    <property type="entry name" value="Adenine_glyco"/>
</dbReference>
<dbReference type="Pfam" id="PF03352">
    <property type="entry name" value="Adenine_glyco"/>
    <property type="match status" value="1"/>
</dbReference>
<reference evidence="1 2" key="1">
    <citation type="journal article" date="2019" name="Int. J. Syst. Evol. Microbiol.">
        <title>The Global Catalogue of Microorganisms (GCM) 10K type strain sequencing project: providing services to taxonomists for standard genome sequencing and annotation.</title>
        <authorList>
            <consortium name="The Broad Institute Genomics Platform"/>
            <consortium name="The Broad Institute Genome Sequencing Center for Infectious Disease"/>
            <person name="Wu L."/>
            <person name="Ma J."/>
        </authorList>
    </citation>
    <scope>NUCLEOTIDE SEQUENCE [LARGE SCALE GENOMIC DNA]</scope>
    <source>
        <strain evidence="1 2">JCM 15896</strain>
    </source>
</reference>
<dbReference type="InterPro" id="IPR052891">
    <property type="entry name" value="DNA-3mA_glycosylase"/>
</dbReference>
<sequence length="237" mass="27026">MGELESFEQIYQRACERKGGPKKLAALLGKPLPPSQLEKVGDDRFLAEFTKKVFQSGFVWRVVRDKWPDFERVFFNFDIDKILLMPDEMVEKKAQDPSIIRNYNKVKTIRENALMIESVRQQHGSFAKFVANWPSHDIIGLWAYLKQHGARLGGNTGAYGLRAVGKDTFLLSRDTVSYFAQRGIISGSATSKRSHKAIQDAFNELHKQSNRSYQELSQIMSMSVGDNHIQADSHNDE</sequence>
<dbReference type="Gene3D" id="1.10.340.30">
    <property type="entry name" value="Hypothetical protein, domain 2"/>
    <property type="match status" value="1"/>
</dbReference>
<comment type="caution">
    <text evidence="1">The sequence shown here is derived from an EMBL/GenBank/DDBJ whole genome shotgun (WGS) entry which is preliminary data.</text>
</comment>
<dbReference type="PANTHER" id="PTHR30037">
    <property type="entry name" value="DNA-3-METHYLADENINE GLYCOSYLASE 1"/>
    <property type="match status" value="1"/>
</dbReference>
<gene>
    <name evidence="1" type="ORF">GCM10009114_10400</name>
</gene>
<dbReference type="Proteomes" id="UP001500359">
    <property type="component" value="Unassembled WGS sequence"/>
</dbReference>
<dbReference type="InterPro" id="IPR011257">
    <property type="entry name" value="DNA_glycosylase"/>
</dbReference>
<protein>
    <submittedName>
        <fullName evidence="1">DNA-3-methyladenine glycosylase I</fullName>
    </submittedName>
</protein>
<dbReference type="EMBL" id="BAAAFD010000002">
    <property type="protein sequence ID" value="GAA0854482.1"/>
    <property type="molecule type" value="Genomic_DNA"/>
</dbReference>
<proteinExistence type="predicted"/>
<name>A0ABN1LFN4_9ALTE</name>
<evidence type="ECO:0000313" key="2">
    <source>
        <dbReference type="Proteomes" id="UP001500359"/>
    </source>
</evidence>
<accession>A0ABN1LFN4</accession>
<dbReference type="PANTHER" id="PTHR30037:SF3">
    <property type="entry name" value="BLR0857 PROTEIN"/>
    <property type="match status" value="1"/>
</dbReference>
<organism evidence="1 2">
    <name type="scientific">Aliiglaciecola litoralis</name>
    <dbReference type="NCBI Taxonomy" id="582857"/>
    <lineage>
        <taxon>Bacteria</taxon>
        <taxon>Pseudomonadati</taxon>
        <taxon>Pseudomonadota</taxon>
        <taxon>Gammaproteobacteria</taxon>
        <taxon>Alteromonadales</taxon>
        <taxon>Alteromonadaceae</taxon>
        <taxon>Aliiglaciecola</taxon>
    </lineage>
</organism>
<dbReference type="RefSeq" id="WP_343857225.1">
    <property type="nucleotide sequence ID" value="NZ_BAAAFD010000002.1"/>
</dbReference>